<dbReference type="InterPro" id="IPR000203">
    <property type="entry name" value="GPS"/>
</dbReference>
<feature type="transmembrane region" description="Helical" evidence="17">
    <location>
        <begin position="4121"/>
        <end position="4144"/>
    </location>
</feature>
<feature type="region of interest" description="Disordered" evidence="16">
    <location>
        <begin position="3595"/>
        <end position="3621"/>
    </location>
</feature>
<dbReference type="InterPro" id="IPR036392">
    <property type="entry name" value="PLAT/LH2_dom_sf"/>
</dbReference>
<dbReference type="InterPro" id="IPR035986">
    <property type="entry name" value="PKD_dom_sf"/>
</dbReference>
<dbReference type="Pfam" id="PF01462">
    <property type="entry name" value="LRRNT"/>
    <property type="match status" value="1"/>
</dbReference>
<feature type="domain" description="PKD" evidence="20">
    <location>
        <begin position="1854"/>
        <end position="1916"/>
    </location>
</feature>
<proteinExistence type="inferred from homology"/>
<keyword evidence="8" id="KW-0677">Repeat</keyword>
<dbReference type="Pfam" id="PF00059">
    <property type="entry name" value="Lectin_C"/>
    <property type="match status" value="1"/>
</dbReference>
<comment type="caution">
    <text evidence="15">Lacks conserved residue(s) required for the propagation of feature annotation.</text>
</comment>
<feature type="domain" description="PLAT" evidence="21">
    <location>
        <begin position="3204"/>
        <end position="3318"/>
    </location>
</feature>
<dbReference type="Pfam" id="PF20519">
    <property type="entry name" value="Polycystin_dom"/>
    <property type="match status" value="1"/>
</dbReference>
<feature type="compositionally biased region" description="Basic and acidic residues" evidence="16">
    <location>
        <begin position="4510"/>
        <end position="4524"/>
    </location>
</feature>
<dbReference type="SMART" id="SM00308">
    <property type="entry name" value="LH2"/>
    <property type="match status" value="1"/>
</dbReference>
<evidence type="ECO:0000256" key="16">
    <source>
        <dbReference type="SAM" id="MobiDB-lite"/>
    </source>
</evidence>
<dbReference type="InterPro" id="IPR000601">
    <property type="entry name" value="PKD_dom"/>
</dbReference>
<dbReference type="GO" id="GO:0005929">
    <property type="term" value="C:cilium"/>
    <property type="evidence" value="ECO:0007669"/>
    <property type="project" value="UniProtKB-SubCell"/>
</dbReference>
<dbReference type="InterPro" id="IPR032675">
    <property type="entry name" value="LRR_dom_sf"/>
</dbReference>
<feature type="domain" description="PKD" evidence="20">
    <location>
        <begin position="2201"/>
        <end position="2249"/>
    </location>
</feature>
<evidence type="ECO:0000256" key="11">
    <source>
        <dbReference type="ARBA" id="ARBA00023136"/>
    </source>
</evidence>
<dbReference type="SMART" id="SM00082">
    <property type="entry name" value="LRRCT"/>
    <property type="match status" value="1"/>
</dbReference>
<feature type="signal peptide" evidence="18">
    <location>
        <begin position="1"/>
        <end position="21"/>
    </location>
</feature>
<dbReference type="KEGG" id="loc:102685258"/>
<dbReference type="CDD" id="cd00146">
    <property type="entry name" value="PKD"/>
    <property type="match status" value="7"/>
</dbReference>
<dbReference type="InterPro" id="IPR016187">
    <property type="entry name" value="CTDL_fold"/>
</dbReference>
<dbReference type="PANTHER" id="PTHR46730:SF2">
    <property type="entry name" value="POLYCYSTIN-1 ISOFORM X1"/>
    <property type="match status" value="1"/>
</dbReference>
<evidence type="ECO:0000256" key="6">
    <source>
        <dbReference type="ARBA" id="ARBA00022692"/>
    </source>
</evidence>
<feature type="transmembrane region" description="Helical" evidence="17">
    <location>
        <begin position="4165"/>
        <end position="4189"/>
    </location>
</feature>
<keyword evidence="10" id="KW-0969">Cilium</keyword>
<keyword evidence="14" id="KW-0966">Cell projection</keyword>
<feature type="transmembrane region" description="Helical" evidence="17">
    <location>
        <begin position="4231"/>
        <end position="4249"/>
    </location>
</feature>
<feature type="region of interest" description="Disordered" evidence="16">
    <location>
        <begin position="4395"/>
        <end position="4431"/>
    </location>
</feature>
<feature type="chain" id="PRO_5004868964" evidence="18">
    <location>
        <begin position="22"/>
        <end position="4540"/>
    </location>
</feature>
<organism evidence="24 25">
    <name type="scientific">Lepisosteus oculatus</name>
    <name type="common">Spotted gar</name>
    <dbReference type="NCBI Taxonomy" id="7918"/>
    <lineage>
        <taxon>Eukaryota</taxon>
        <taxon>Metazoa</taxon>
        <taxon>Chordata</taxon>
        <taxon>Craniata</taxon>
        <taxon>Vertebrata</taxon>
        <taxon>Euteleostomi</taxon>
        <taxon>Actinopterygii</taxon>
        <taxon>Neopterygii</taxon>
        <taxon>Holostei</taxon>
        <taxon>Semionotiformes</taxon>
        <taxon>Lepisosteidae</taxon>
        <taxon>Lepisosteus</taxon>
    </lineage>
</organism>
<dbReference type="Proteomes" id="UP000018468">
    <property type="component" value="Linkage group LG10"/>
</dbReference>
<dbReference type="PROSITE" id="PS51111">
    <property type="entry name" value="REJ"/>
    <property type="match status" value="1"/>
</dbReference>
<feature type="domain" description="WSC" evidence="23">
    <location>
        <begin position="274"/>
        <end position="371"/>
    </location>
</feature>
<evidence type="ECO:0000259" key="21">
    <source>
        <dbReference type="PROSITE" id="PS50095"/>
    </source>
</evidence>
<feature type="region of interest" description="Disordered" evidence="16">
    <location>
        <begin position="4475"/>
        <end position="4540"/>
    </location>
</feature>
<evidence type="ECO:0000313" key="24">
    <source>
        <dbReference type="Ensembl" id="ENSLOCP00000013150.1"/>
    </source>
</evidence>
<dbReference type="OMA" id="PWRQSYL"/>
<dbReference type="Gene3D" id="3.80.10.10">
    <property type="entry name" value="Ribonuclease Inhibitor"/>
    <property type="match status" value="1"/>
</dbReference>
<sequence length="4540" mass="502091">MKLLVCTLFLAAAVIPMKSQADGKREFPDSGDVESTEDEKLSPPELPWETRSGKAWGNLRNHGEHSGSSEDRALSLKGNFLVGRTSLTQRRWHSKHQGSRLIRSILGDAKCAYKNGAPERSKINAPSLEMDSHDHSQDRQPPPTGITLWPSEILPALPCPQHCVCNHTAVNCSGAGLTEVPRAGSCPLHTEILDLSRNRITHLRPDAFADFKDLKKIKFGFNSYKYDCSLAWLKDWLAQGSLTVLDSEDVRCSQPSSAFDVLVNMLDSAVSPCADSFVSCVPNPHSLSDAVLLYLRCEPQVRDKKSCEALCRHRGYSHYALDPARHCLCGTLAPPASVQAQACSGVCSNIVQTVVCGRTIIHTAFPVLVSLEIVTAPWHSLYQPVELSVSAALPVFQWEFGDGSRPYNTTNTRVLYKYALPGTYKVDVHAMMGGYQLSLSVFVKVVMPLGQVQLEYPLQAETLNTLNFLVHIDKGTDLSAMWSVKDTRGKETTVHSICPRGSRIHLTNMHCYWLVQTQESWQDARRTCQQTTGGDLAVVSSADIQSFLQQTFPLTDNVWIGLRDGTSVKPVWVDGAPADVFHNWGNANKNQKGCVQMMMSLMGLWKSTDCGTKIPFICEKHTSALLPGPDTFLAGVPVMTGVYKVNNLSVLPAPPGLGQSNVEVMLFPGLWFSHAGRVVSVEFVIQPIKNQTRARVQVLRPYCSPSQHLVPPGCSVLLNPFACCSTEPLCNTTGGCARGQQWCHLQDSCQPLSSPCSSYTPQGQSFGRPPRHTATPPFYHLVADLPLSLPHSSEQVHVNVLLLKREINIFPDDILAVQHDAGAGSFLQCPRSDDSPWRQSYLSLRRTGWLEGGVSAQPSQSVWVDEVVCDLRVLYSDSLQGYAVTSPLGTGHRDPGSYTYSIAVSNPVSSTTACCTVDVRTPVWGLQIIHPLPVGGMIHIPVNKPTLIVIKILSGVNATSSWSAPVLRSGIAFSSSCPSALLAYVPGCTRTTPDTWFSYAYATVALPVSQILNISVSNGVSAQNLSVVLQSHQEVQGLRMKPQGDRRMLVDVSQEFRASVRSGSSVTYTWVIDDLILFAYHGQTYSVVFRKPAVYNLKVTAENPVSSESLDVKLTADLMKPLEDPVFLSVAEVMAVNTSQVFVFRVKVDVSIGVTFRWDFGDDIPAVSHSFSPPYDADQRKQIYLQDSASHIYTQPGNYSVRVEVFNSYDRTEKAVLVMVQSPLSGLSLFLTPAYPAVNQDFELRALPRPSTYGVCYLWNFADGSKEIKECNSKVSHTFKTAGVYNVTVTANTMFNMWRSWMAVEVVERIAGLKLSYNGPNELGTPTVLKGTVSSGTRLFWTFDMGDGHVFSNVSDASISYIYKSAGNYSARINVDNPVSHAFQSISVEVYRLIIGGILPSGCFVARREVPFQALVSGKESAVTFHWIFGDGSPLAIVQGNSTAVHRYASPGIYYVNITAFSPVRSASYQTEVCMEDLITSLAINSSHSAAAVGQEICFNASVIPKPDEQQSYQFLWYTNFFNRSPTRGSSNYCCIFKEEGSHHVKVVVSNNVSNRTATVLVIVLMPVRELIMKQDRGPPGAVAVNKSYAFMAEASSGTNVTFQWDFSDGSYIRHGQTVSHVYTSPGRFNVSVTALNAVSRERVTSEFNVLIPISDLVLITDRPVVEVGQEMVITATVNVMVNVSFYWLFHPSFTPELGTSTFKHIFLKAGVYNISVVAQNPISKQQATIRMEAYERICGLSIKSQDLISERYIPTGTNVRYSASVAQGSNVTFEWLIYQNASNRPLSEGENVTLHTDTPGDFVVILKARNPLGLVNSSLLLRAVERIAGVKVLTEGDIVPLGKPIKIMVSVDTGTDLQYIWRVDSNHSPLLSNESFLFHAYRLIGTVVIKVSVTNMLGSSEGSKQLSVQEEVSEVGFLIQGTLGPFYVPSDSPVALEGYVKKGNDLRWEWKFSRRTGSTLLYNQSVIHSFQEAGKYLVSLNVSNNISWKDIAHEVIVQDTIQGLTVNASHSTLCEGDQLVFKVTILKGSDVHFSLNFPTLNYLVNLETDTYMTSDLPVGNHSVTVRARNHVSSSATVLMVEIVEKIHGLRLVNCCFHILEAKKEVSFQAELQSGFQVHYQWTFQLSGYPLLQAAGAKVFYTPPANGSLTATIVASNAFCSLSLTENVSVQSPVLHGEMFSNLTDVFIHQPLEFWVLVKEGSDLLYRWNFGDSRKTVVNRNSTAIHRYHTPGRYLAEVTIFNNVSNFTTQLFINIRKLECNVPKVDLIQGKPRILKSRPSYFEASVDLQRCTAYKAGYLWEAFWGPDCLEKDRKPLQNIDVTSLLLVLPKLTLEVGSYCLRFTAALQGTPLLQSKSVNITVLQSQLVALIKGGSHRVWAAQEDLLLDGSGSHDPDIVGGEDRDLQYFWSYAVQNTTVSSLRPSILNNSSTFILSRFNLQPNALYVFTLTVFKAGKLPASTTQSVMVRLGRVLPVNIQCRSCSALSSYRVSHSVHVVLSGQCKGCSNETLYEWTAEGSHGEVLELNNVSTTTGNSFPDLVIRKGVLQNGVHYNFTLSAAHPSKEFWGSASIILVPNYPPSGGICTLTPNSTIYLLETVVTYHCSGWMDEDGDLTQLIYTMHVEVCQHRYHQCHLLTLYRGTKSTFSTLVPVGSTESSSFSHISVLIEVEDALGGKVIALNSTLTVLLPVFPVESQGMMEWLTNKSQSKLWDMTQQSNPQEVIPYSIALTSMLNQIQNVNEWDRQDLIRIRSNITQVLTSLSMSTMHDVAQISSALAQCVVGYAKQAVPHEFVCGECKIKTLEATRKMIAMIEDKTVLGDDTPVSTGTNVLQILGGLMAAAGHSTDSSKIPEITASAFSLVGDLMRSLMRSRVPREEVLKLTAPEIRVMGHRSETADLMCTSPSSPCQFYIPKGLSNQLKEKREVVQILMKMDANLFSANPPISTELAAMEFSTPEGLPIPISNLSKENAIHVMLETQKGVDGTTALIINPQGSVNFTVKAIETNPKAGLFISFNFTLHPGLRPESSPMVRIFIDDHPAPSENQHLLRRDILLTSTSETSHVEETIFLSPLHNGTVWEYHVNISSLLVGQEVQASVCVFSSLCQYFSLEERRWSSQGLSPLNGSSLKTAHCLTKHLTVFGASLFVHHSALILLPPSEGPAQNHVVGIVCVILLVIYLATVLIAHKMDDIDITRVGTIPLCGQSGRYQYQVLVKTGWTRGSGTTAHVGISLYGLNKSGSRHLDREEAFQRNSLDVFQIETDANLGEVWKIRIWHDNTGLDPSWYLQYVIVWDKQTSNMFFFLVEDWLSVENETNEGMVEKEVLATCPQELLRFYRIFRTQLIRGIFDRHLWVSVWERLPRSRFTRTQRVTCCALTLFLYLGAGAVWYGAVGQRNSSGPVSAHMLVNAEIVAVGMTVAALVFPIQLLFIVLFRMTRSKVIVEDPESCVAAPQTVEMDVCLEHSELGSSSFLSLPGGLDSILDGVSESSESLESRRSESSLGIPAKQEHESSVNPWASCDSIFDIPDLLASEPSLNRARILKRKKALLQLSIESPASSADDPLVLSWSKPEVTQGLEQNQLTVSEEDLIKSIAADNVVQSTSSSRVTSDSGRYSPCADTELSDPLESSCSGWSEFSDERKPYSGQLHKTSSSISGLTSASSFIPSPSPASVCSMFSTRLGVPRRAPRRLFPPQVLSVTYLLALLVLGSSLAVAVLYGTTFHNSVVLMWLISTFSAFLTSAVLLEPAKVIVQSLFLALVMKPVDPDEDDTLVEEPVVKKVSERISKVRPPCGYGLLQAKEEARKVRALRTLMKSCIAHMMFLLVVLVVNYQDRLQGDHGRLLHSAVKRSLVAGSGEGMNVSMIRGAAEAWCWMQRNLVPHLYQNPSLQLLGVARLRRLQSGKGCWNHGIAGLTSRDISLHPTVHAWPNTHTWDLNFHQNISSNHRQPFPSNSFMWLWYLGQFGVYSSEEEVVDLGNSTESTRQLLAELSQASWINTMTRGVFVQFTQYHRDTGLFVVVTVLMEWHQPGSAITSLSILPVCMPSSSLVPDLQAVMMVVLLLLALSILGSELHTLSRERCLYFRQGWHYLQLLVVLLALGVAALHFAFLSLSASLLRHHCHNRHSFTNFHTAVALSEASSSLSAILLTILILKNVRQLRFVRRWAVFGKTIQLVWKELCGASLVLLLLFLILAQTGYLLFSDTVEEFRTFGWTCFSLASGLWGKTRLGIVAHRHPISGLLYLLTVLGGLMWVLRWLFGTMLIQSYRAIQTEMYRPSMGPQDYEMVEFFIKRFKLWIGISKTKEFRHKVKFEGMESLPSRSSHDSKMSEPVSCGLDPTRLGSALSLGSEDSSVSESSHSEDYDVCFYMDRLLPTVNNLLAQFDRVNKVIEDLYQIEVDLQKAQSQISEKRKQRKKSLIKQPTTAPPHLLPSLPPLSTVSGTLRLPRTHTTFSESALSRLRPHCSQVSDPGLFDNCVPVRRPSLMDTGVTRVPGRRAWNSGPSLSADITQRPYPPAGSTVRDRPKSEEGKRGQRSDQAPVKRRAWHHDGT</sequence>
<dbReference type="PRINTS" id="PR00500">
    <property type="entry name" value="POLYCYSTIN1"/>
</dbReference>
<dbReference type="eggNOG" id="KOG3599">
    <property type="taxonomic scope" value="Eukaryota"/>
</dbReference>
<keyword evidence="4" id="KW-1003">Cell membrane</keyword>
<evidence type="ECO:0000256" key="13">
    <source>
        <dbReference type="ARBA" id="ARBA00023180"/>
    </source>
</evidence>
<dbReference type="InterPro" id="IPR018378">
    <property type="entry name" value="C-type_lectin_CS"/>
</dbReference>
<feature type="transmembrane region" description="Helical" evidence="17">
    <location>
        <begin position="3366"/>
        <end position="3386"/>
    </location>
</feature>
<evidence type="ECO:0000256" key="17">
    <source>
        <dbReference type="SAM" id="Phobius"/>
    </source>
</evidence>
<dbReference type="Gene3D" id="2.60.60.20">
    <property type="entry name" value="PLAT/LH2 domain"/>
    <property type="match status" value="1"/>
</dbReference>
<evidence type="ECO:0000256" key="10">
    <source>
        <dbReference type="ARBA" id="ARBA00023069"/>
    </source>
</evidence>
<dbReference type="PROSITE" id="PS00615">
    <property type="entry name" value="C_TYPE_LECTIN_1"/>
    <property type="match status" value="1"/>
</dbReference>
<dbReference type="InterPro" id="IPR001024">
    <property type="entry name" value="PLAT/LH2_dom"/>
</dbReference>
<dbReference type="GO" id="GO:0005886">
    <property type="term" value="C:plasma membrane"/>
    <property type="evidence" value="ECO:0000318"/>
    <property type="project" value="GO_Central"/>
</dbReference>
<dbReference type="PROSITE" id="PS51212">
    <property type="entry name" value="WSC"/>
    <property type="match status" value="1"/>
</dbReference>
<feature type="region of interest" description="Disordered" evidence="16">
    <location>
        <begin position="20"/>
        <end position="71"/>
    </location>
</feature>
<feature type="transmembrane region" description="Helical" evidence="17">
    <location>
        <begin position="4081"/>
        <end position="4101"/>
    </location>
</feature>
<dbReference type="Pfam" id="PF00801">
    <property type="entry name" value="PKD"/>
    <property type="match status" value="11"/>
</dbReference>
<dbReference type="GeneID" id="102685258"/>
<feature type="transmembrane region" description="Helical" evidence="17">
    <location>
        <begin position="3689"/>
        <end position="3712"/>
    </location>
</feature>
<comment type="similarity">
    <text evidence="3">Belongs to the polycystin family.</text>
</comment>
<feature type="domain" description="PKD" evidence="20">
    <location>
        <begin position="1154"/>
        <end position="1227"/>
    </location>
</feature>
<feature type="transmembrane region" description="Helical" evidence="17">
    <location>
        <begin position="3406"/>
        <end position="3428"/>
    </location>
</feature>
<protein>
    <submittedName>
        <fullName evidence="24">Polycystin-1-like</fullName>
    </submittedName>
</protein>
<feature type="domain" description="PKD" evidence="20">
    <location>
        <begin position="1596"/>
        <end position="1657"/>
    </location>
</feature>
<keyword evidence="7 18" id="KW-0732">Signal</keyword>
<dbReference type="CDD" id="cd00037">
    <property type="entry name" value="CLECT"/>
    <property type="match status" value="1"/>
</dbReference>
<keyword evidence="25" id="KW-1185">Reference proteome</keyword>
<feature type="transmembrane region" description="Helical" evidence="17">
    <location>
        <begin position="3718"/>
        <end position="3738"/>
    </location>
</feature>
<evidence type="ECO:0000256" key="7">
    <source>
        <dbReference type="ARBA" id="ARBA00022729"/>
    </source>
</evidence>
<evidence type="ECO:0000313" key="25">
    <source>
        <dbReference type="Proteomes" id="UP000018468"/>
    </source>
</evidence>
<keyword evidence="13" id="KW-0325">Glycoprotein</keyword>
<evidence type="ECO:0000259" key="19">
    <source>
        <dbReference type="PROSITE" id="PS50041"/>
    </source>
</evidence>
<dbReference type="InterPro" id="IPR000372">
    <property type="entry name" value="LRRNT"/>
</dbReference>
<dbReference type="Ensembl" id="ENSLOCT00000013178.1">
    <property type="protein sequence ID" value="ENSLOCP00000013150.1"/>
    <property type="gene ID" value="ENSLOCG00000010726.1"/>
</dbReference>
<feature type="domain" description="PKD" evidence="20">
    <location>
        <begin position="1255"/>
        <end position="1292"/>
    </location>
</feature>
<dbReference type="SUPFAM" id="SSF49299">
    <property type="entry name" value="PKD domain"/>
    <property type="match status" value="9"/>
</dbReference>
<keyword evidence="6 17" id="KW-0812">Transmembrane</keyword>
<dbReference type="CTD" id="565697"/>
<dbReference type="EMBL" id="AHAT01000202">
    <property type="status" value="NOT_ANNOTATED_CDS"/>
    <property type="molecule type" value="Genomic_DNA"/>
</dbReference>
<feature type="compositionally biased region" description="Basic residues" evidence="16">
    <location>
        <begin position="4530"/>
        <end position="4540"/>
    </location>
</feature>
<feature type="domain" description="C-type lectin" evidence="19">
    <location>
        <begin position="507"/>
        <end position="619"/>
    </location>
</feature>
<dbReference type="PANTHER" id="PTHR46730">
    <property type="entry name" value="POLYCYSTIN-1"/>
    <property type="match status" value="1"/>
</dbReference>
<dbReference type="SMART" id="SM00034">
    <property type="entry name" value="CLECT"/>
    <property type="match status" value="1"/>
</dbReference>
<feature type="compositionally biased region" description="Low complexity" evidence="16">
    <location>
        <begin position="3595"/>
        <end position="3609"/>
    </location>
</feature>
<dbReference type="SUPFAM" id="SSF49723">
    <property type="entry name" value="Lipase/lipooxygenase domain (PLAT/LH2 domain)"/>
    <property type="match status" value="1"/>
</dbReference>
<feature type="transmembrane region" description="Helical" evidence="17">
    <location>
        <begin position="4044"/>
        <end position="4061"/>
    </location>
</feature>
<dbReference type="InParanoid" id="W5MXP1"/>
<dbReference type="InterPro" id="IPR042060">
    <property type="entry name" value="PLAT_polycystin1"/>
</dbReference>
<dbReference type="Gene3D" id="2.60.40.10">
    <property type="entry name" value="Immunoglobulins"/>
    <property type="match status" value="6"/>
</dbReference>
<dbReference type="InterPro" id="IPR002889">
    <property type="entry name" value="WSC_carb-bd"/>
</dbReference>
<dbReference type="STRING" id="7918.ENSLOCP00000013150"/>
<dbReference type="SMART" id="SM00013">
    <property type="entry name" value="LRRNT"/>
    <property type="match status" value="1"/>
</dbReference>
<evidence type="ECO:0000259" key="20">
    <source>
        <dbReference type="PROSITE" id="PS50093"/>
    </source>
</evidence>
<accession>W5MXP1</accession>
<dbReference type="InterPro" id="IPR000434">
    <property type="entry name" value="PC1"/>
</dbReference>
<comment type="subcellular location">
    <subcellularLocation>
        <location evidence="2">Cell membrane</location>
        <topology evidence="2">Multi-pass membrane protein</topology>
    </subcellularLocation>
    <subcellularLocation>
        <location evidence="1">Cell projection</location>
        <location evidence="1">Cilium</location>
    </subcellularLocation>
</comment>
<dbReference type="InterPro" id="IPR013783">
    <property type="entry name" value="Ig-like_fold"/>
</dbReference>
<dbReference type="Gene3D" id="3.10.100.10">
    <property type="entry name" value="Mannose-Binding Protein A, subunit A"/>
    <property type="match status" value="1"/>
</dbReference>
<evidence type="ECO:0000256" key="8">
    <source>
        <dbReference type="ARBA" id="ARBA00022737"/>
    </source>
</evidence>
<dbReference type="PROSITE" id="PS50093">
    <property type="entry name" value="PKD"/>
    <property type="match status" value="9"/>
</dbReference>
<dbReference type="OrthoDB" id="6022660at2759"/>
<dbReference type="EMBL" id="AHAT01000203">
    <property type="status" value="NOT_ANNOTATED_CDS"/>
    <property type="molecule type" value="Genomic_DNA"/>
</dbReference>
<feature type="domain" description="REJ" evidence="22">
    <location>
        <begin position="2260"/>
        <end position="2945"/>
    </location>
</feature>
<name>W5MXP1_LEPOC</name>
<dbReference type="PROSITE" id="PS50041">
    <property type="entry name" value="C_TYPE_LECTIN_2"/>
    <property type="match status" value="1"/>
</dbReference>
<dbReference type="CDD" id="cd01752">
    <property type="entry name" value="PLAT_polycystin"/>
    <property type="match status" value="1"/>
</dbReference>
<evidence type="ECO:0000256" key="15">
    <source>
        <dbReference type="PROSITE-ProRule" id="PRU00152"/>
    </source>
</evidence>
<dbReference type="Pfam" id="PF08016">
    <property type="entry name" value="PKD_channel"/>
    <property type="match status" value="1"/>
</dbReference>
<feature type="domain" description="PKD" evidence="20">
    <location>
        <begin position="1409"/>
        <end position="1482"/>
    </location>
</feature>
<dbReference type="Pfam" id="PF02010">
    <property type="entry name" value="REJ"/>
    <property type="match status" value="1"/>
</dbReference>
<feature type="domain" description="PKD" evidence="20">
    <location>
        <begin position="1334"/>
        <end position="1390"/>
    </location>
</feature>
<keyword evidence="11 17" id="KW-0472">Membrane</keyword>
<reference evidence="24" key="2">
    <citation type="submission" date="2025-08" db="UniProtKB">
        <authorList>
            <consortium name="Ensembl"/>
        </authorList>
    </citation>
    <scope>IDENTIFICATION</scope>
</reference>
<dbReference type="SMART" id="SM00303">
    <property type="entry name" value="GPS"/>
    <property type="match status" value="1"/>
</dbReference>
<dbReference type="PROSITE" id="PS50095">
    <property type="entry name" value="PLAT"/>
    <property type="match status" value="1"/>
</dbReference>
<dbReference type="SMART" id="SM00089">
    <property type="entry name" value="PKD"/>
    <property type="match status" value="14"/>
</dbReference>
<evidence type="ECO:0000256" key="1">
    <source>
        <dbReference type="ARBA" id="ARBA00004138"/>
    </source>
</evidence>
<dbReference type="Bgee" id="ENSLOCG00000010726">
    <property type="expression patterns" value="Expressed in bone element and 4 other cell types or tissues"/>
</dbReference>
<evidence type="ECO:0000256" key="14">
    <source>
        <dbReference type="ARBA" id="ARBA00023273"/>
    </source>
</evidence>
<feature type="compositionally biased region" description="Pro residues" evidence="16">
    <location>
        <begin position="4414"/>
        <end position="4424"/>
    </location>
</feature>
<dbReference type="InterPro" id="IPR002859">
    <property type="entry name" value="PKD/REJ-like"/>
</dbReference>
<dbReference type="GO" id="GO:0098655">
    <property type="term" value="P:monoatomic cation transmembrane transport"/>
    <property type="evidence" value="ECO:0007669"/>
    <property type="project" value="GOC"/>
</dbReference>
<feature type="transmembrane region" description="Helical" evidence="17">
    <location>
        <begin position="3162"/>
        <end position="3181"/>
    </location>
</feature>
<evidence type="ECO:0000259" key="23">
    <source>
        <dbReference type="PROSITE" id="PS51212"/>
    </source>
</evidence>
<evidence type="ECO:0000256" key="5">
    <source>
        <dbReference type="ARBA" id="ARBA00022614"/>
    </source>
</evidence>
<evidence type="ECO:0000256" key="12">
    <source>
        <dbReference type="ARBA" id="ARBA00023157"/>
    </source>
</evidence>
<dbReference type="InterPro" id="IPR022409">
    <property type="entry name" value="PKD/Chitinase_dom"/>
</dbReference>
<dbReference type="SUPFAM" id="SSF56436">
    <property type="entry name" value="C-type lectin-like"/>
    <property type="match status" value="1"/>
</dbReference>
<evidence type="ECO:0000256" key="9">
    <source>
        <dbReference type="ARBA" id="ARBA00022989"/>
    </source>
</evidence>
<dbReference type="Pfam" id="PF01477">
    <property type="entry name" value="PLAT"/>
    <property type="match status" value="1"/>
</dbReference>
<feature type="compositionally biased region" description="Basic and acidic residues" evidence="16">
    <location>
        <begin position="61"/>
        <end position="71"/>
    </location>
</feature>
<feature type="domain" description="PKD" evidence="20">
    <location>
        <begin position="396"/>
        <end position="430"/>
    </location>
</feature>
<evidence type="ECO:0000256" key="2">
    <source>
        <dbReference type="ARBA" id="ARBA00004651"/>
    </source>
</evidence>
<dbReference type="EMBL" id="AHAT01000204">
    <property type="status" value="NOT_ANNOTATED_CDS"/>
    <property type="molecule type" value="Genomic_DNA"/>
</dbReference>
<dbReference type="InterPro" id="IPR046791">
    <property type="entry name" value="Polycystin_dom"/>
</dbReference>
<evidence type="ECO:0000256" key="4">
    <source>
        <dbReference type="ARBA" id="ARBA00022475"/>
    </source>
</evidence>
<dbReference type="GeneTree" id="ENSGT00940000167780"/>
<dbReference type="GO" id="GO:0006816">
    <property type="term" value="P:calcium ion transport"/>
    <property type="evidence" value="ECO:0000318"/>
    <property type="project" value="GO_Central"/>
</dbReference>
<dbReference type="InterPro" id="IPR000483">
    <property type="entry name" value="Cys-rich_flank_reg_C"/>
</dbReference>
<dbReference type="InterPro" id="IPR001304">
    <property type="entry name" value="C-type_lectin-like"/>
</dbReference>
<keyword evidence="5" id="KW-0433">Leucine-rich repeat</keyword>
<dbReference type="FunFam" id="2.60.60.20:FF:000012">
    <property type="entry name" value="polycystin-1 isoform X2"/>
    <property type="match status" value="1"/>
</dbReference>
<feature type="domain" description="PKD" evidence="20">
    <location>
        <begin position="1944"/>
        <end position="2005"/>
    </location>
</feature>
<evidence type="ECO:0000256" key="3">
    <source>
        <dbReference type="ARBA" id="ARBA00007200"/>
    </source>
</evidence>
<keyword evidence="9 17" id="KW-1133">Transmembrane helix</keyword>
<reference evidence="24" key="3">
    <citation type="submission" date="2025-09" db="UniProtKB">
        <authorList>
            <consortium name="Ensembl"/>
        </authorList>
    </citation>
    <scope>IDENTIFICATION</scope>
</reference>
<dbReference type="InterPro" id="IPR013122">
    <property type="entry name" value="PKD1_2_channel"/>
</dbReference>
<evidence type="ECO:0000256" key="18">
    <source>
        <dbReference type="SAM" id="SignalP"/>
    </source>
</evidence>
<dbReference type="InterPro" id="IPR016186">
    <property type="entry name" value="C-type_lectin-like/link_sf"/>
</dbReference>
<evidence type="ECO:0000259" key="22">
    <source>
        <dbReference type="PROSITE" id="PS51111"/>
    </source>
</evidence>
<dbReference type="InterPro" id="IPR014010">
    <property type="entry name" value="REJ_dom"/>
</dbReference>
<reference evidence="25" key="1">
    <citation type="submission" date="2011-12" db="EMBL/GenBank/DDBJ databases">
        <title>The Draft Genome of Lepisosteus oculatus.</title>
        <authorList>
            <consortium name="The Broad Institute Genome Assembly &amp; Analysis Group"/>
            <consortium name="Computational R&amp;D Group"/>
            <consortium name="and Sequencing Platform"/>
            <person name="Di Palma F."/>
            <person name="Alfoldi J."/>
            <person name="Johnson J."/>
            <person name="Berlin A."/>
            <person name="Gnerre S."/>
            <person name="Jaffe D."/>
            <person name="MacCallum I."/>
            <person name="Young S."/>
            <person name="Walker B.J."/>
            <person name="Lander E.S."/>
            <person name="Lindblad-Toh K."/>
        </authorList>
    </citation>
    <scope>NUCLEOTIDE SEQUENCE [LARGE SCALE GENOMIC DNA]</scope>
</reference>
<keyword evidence="12" id="KW-1015">Disulfide bond</keyword>
<dbReference type="SUPFAM" id="SSF52058">
    <property type="entry name" value="L domain-like"/>
    <property type="match status" value="1"/>
</dbReference>